<dbReference type="FunFam" id="3.40.30.10:FF:000016">
    <property type="entry name" value="Glutathione S-transferase F2"/>
    <property type="match status" value="1"/>
</dbReference>
<dbReference type="Gene3D" id="3.40.30.10">
    <property type="entry name" value="Glutaredoxin"/>
    <property type="match status" value="1"/>
</dbReference>
<dbReference type="SFLD" id="SFLDG00358">
    <property type="entry name" value="Main_(cytGST)"/>
    <property type="match status" value="1"/>
</dbReference>
<sequence>MYSHHSKPPQCRLYGAPYSISTSRVAVVLNEKNIEYEWRIVDTGNRGLRILRSEHKEPRYLALNPFGKTPLFQDHEVTMYESRAVIRHIARKHDEHGPHLYGTNEKERTMVDQWLEVESQNFNPAIAPAVYHLVFAAWFGKIGDVRVVNPSIARLEKVLDVYESQLMKTKPHVQSWWTSIFNRPSWMSHLLKAYPKIYFNPHA</sequence>
<dbReference type="InterPro" id="IPR004045">
    <property type="entry name" value="Glutathione_S-Trfase_N"/>
</dbReference>
<evidence type="ECO:0000256" key="4">
    <source>
        <dbReference type="ARBA" id="ARBA00047960"/>
    </source>
</evidence>
<feature type="domain" description="GST N-terminal" evidence="5">
    <location>
        <begin position="9"/>
        <end position="97"/>
    </location>
</feature>
<protein>
    <recommendedName>
        <fullName evidence="2">glutathione transferase</fullName>
        <ecNumber evidence="2">2.5.1.18</ecNumber>
    </recommendedName>
</protein>
<organism evidence="6 7">
    <name type="scientific">Riccia sorocarpa</name>
    <dbReference type="NCBI Taxonomy" id="122646"/>
    <lineage>
        <taxon>Eukaryota</taxon>
        <taxon>Viridiplantae</taxon>
        <taxon>Streptophyta</taxon>
        <taxon>Embryophyta</taxon>
        <taxon>Marchantiophyta</taxon>
        <taxon>Marchantiopsida</taxon>
        <taxon>Marchantiidae</taxon>
        <taxon>Marchantiales</taxon>
        <taxon>Ricciaceae</taxon>
        <taxon>Riccia</taxon>
    </lineage>
</organism>
<name>A0ABD3I0F9_9MARC</name>
<dbReference type="InterPro" id="IPR036249">
    <property type="entry name" value="Thioredoxin-like_sf"/>
</dbReference>
<dbReference type="Proteomes" id="UP001633002">
    <property type="component" value="Unassembled WGS sequence"/>
</dbReference>
<keyword evidence="3" id="KW-0808">Transferase</keyword>
<dbReference type="SUPFAM" id="SSF47616">
    <property type="entry name" value="GST C-terminal domain-like"/>
    <property type="match status" value="1"/>
</dbReference>
<evidence type="ECO:0000313" key="7">
    <source>
        <dbReference type="Proteomes" id="UP001633002"/>
    </source>
</evidence>
<dbReference type="PANTHER" id="PTHR43900">
    <property type="entry name" value="GLUTATHIONE S-TRANSFERASE RHO"/>
    <property type="match status" value="1"/>
</dbReference>
<dbReference type="EMBL" id="JBJQOH010000002">
    <property type="protein sequence ID" value="KAL3696549.1"/>
    <property type="molecule type" value="Genomic_DNA"/>
</dbReference>
<accession>A0ABD3I0F9</accession>
<dbReference type="InterPro" id="IPR040079">
    <property type="entry name" value="Glutathione_S-Trfase"/>
</dbReference>
<evidence type="ECO:0000256" key="2">
    <source>
        <dbReference type="ARBA" id="ARBA00012452"/>
    </source>
</evidence>
<reference evidence="6 7" key="1">
    <citation type="submission" date="2024-09" db="EMBL/GenBank/DDBJ databases">
        <title>Chromosome-scale assembly of Riccia sorocarpa.</title>
        <authorList>
            <person name="Paukszto L."/>
        </authorList>
    </citation>
    <scope>NUCLEOTIDE SEQUENCE [LARGE SCALE GENOMIC DNA]</scope>
    <source>
        <strain evidence="6">LP-2024</strain>
        <tissue evidence="6">Aerial parts of the thallus</tissue>
    </source>
</reference>
<dbReference type="PROSITE" id="PS50404">
    <property type="entry name" value="GST_NTER"/>
    <property type="match status" value="1"/>
</dbReference>
<dbReference type="SUPFAM" id="SSF52833">
    <property type="entry name" value="Thioredoxin-like"/>
    <property type="match status" value="1"/>
</dbReference>
<gene>
    <name evidence="6" type="ORF">R1sor_010625</name>
</gene>
<comment type="caution">
    <text evidence="6">The sequence shown here is derived from an EMBL/GenBank/DDBJ whole genome shotgun (WGS) entry which is preliminary data.</text>
</comment>
<dbReference type="SFLD" id="SFLDS00019">
    <property type="entry name" value="Glutathione_Transferase_(cytos"/>
    <property type="match status" value="1"/>
</dbReference>
<comment type="catalytic activity">
    <reaction evidence="4">
        <text>RX + glutathione = an S-substituted glutathione + a halide anion + H(+)</text>
        <dbReference type="Rhea" id="RHEA:16437"/>
        <dbReference type="ChEBI" id="CHEBI:15378"/>
        <dbReference type="ChEBI" id="CHEBI:16042"/>
        <dbReference type="ChEBI" id="CHEBI:17792"/>
        <dbReference type="ChEBI" id="CHEBI:57925"/>
        <dbReference type="ChEBI" id="CHEBI:90779"/>
        <dbReference type="EC" id="2.5.1.18"/>
    </reaction>
</comment>
<dbReference type="EC" id="2.5.1.18" evidence="2"/>
<dbReference type="GO" id="GO:0004364">
    <property type="term" value="F:glutathione transferase activity"/>
    <property type="evidence" value="ECO:0007669"/>
    <property type="project" value="UniProtKB-EC"/>
</dbReference>
<evidence type="ECO:0000259" key="5">
    <source>
        <dbReference type="PROSITE" id="PS50404"/>
    </source>
</evidence>
<dbReference type="InterPro" id="IPR036282">
    <property type="entry name" value="Glutathione-S-Trfase_C_sf"/>
</dbReference>
<keyword evidence="7" id="KW-1185">Reference proteome</keyword>
<dbReference type="PANTHER" id="PTHR43900:SF3">
    <property type="entry name" value="GLUTATHIONE S-TRANSFERASE RHO"/>
    <property type="match status" value="1"/>
</dbReference>
<comment type="similarity">
    <text evidence="1">Belongs to the GST superfamily. Phi family.</text>
</comment>
<evidence type="ECO:0000256" key="1">
    <source>
        <dbReference type="ARBA" id="ARBA00010128"/>
    </source>
</evidence>
<evidence type="ECO:0000256" key="3">
    <source>
        <dbReference type="ARBA" id="ARBA00022679"/>
    </source>
</evidence>
<dbReference type="AlphaFoldDB" id="A0ABD3I0F9"/>
<dbReference type="Pfam" id="PF13417">
    <property type="entry name" value="GST_N_3"/>
    <property type="match status" value="1"/>
</dbReference>
<dbReference type="Gene3D" id="1.20.1050.10">
    <property type="match status" value="1"/>
</dbReference>
<proteinExistence type="inferred from homology"/>
<evidence type="ECO:0000313" key="6">
    <source>
        <dbReference type="EMBL" id="KAL3696549.1"/>
    </source>
</evidence>